<dbReference type="InterPro" id="IPR057744">
    <property type="entry name" value="OTAase-like"/>
</dbReference>
<protein>
    <submittedName>
        <fullName evidence="3">Amidohydrolase-like protein</fullName>
    </submittedName>
</protein>
<feature type="domain" description="Amidohydrolase-related" evidence="1">
    <location>
        <begin position="79"/>
        <end position="432"/>
    </location>
</feature>
<dbReference type="GO" id="GO:0016810">
    <property type="term" value="F:hydrolase activity, acting on carbon-nitrogen (but not peptide) bonds"/>
    <property type="evidence" value="ECO:0007669"/>
    <property type="project" value="InterPro"/>
</dbReference>
<proteinExistence type="predicted"/>
<dbReference type="SUPFAM" id="SSF51556">
    <property type="entry name" value="Metallo-dependent hydrolases"/>
    <property type="match status" value="1"/>
</dbReference>
<dbReference type="Gene3D" id="2.30.40.10">
    <property type="entry name" value="Urease, subunit C, domain 1"/>
    <property type="match status" value="1"/>
</dbReference>
<dbReference type="Pfam" id="PF01979">
    <property type="entry name" value="Amidohydro_1"/>
    <property type="match status" value="1"/>
</dbReference>
<evidence type="ECO:0000313" key="4">
    <source>
        <dbReference type="Proteomes" id="UP000717696"/>
    </source>
</evidence>
<accession>A0A9P9D5Y6</accession>
<dbReference type="InterPro" id="IPR051781">
    <property type="entry name" value="Metallo-dep_Hydrolase"/>
</dbReference>
<organism evidence="3 4">
    <name type="scientific">Dactylonectria estremocensis</name>
    <dbReference type="NCBI Taxonomy" id="1079267"/>
    <lineage>
        <taxon>Eukaryota</taxon>
        <taxon>Fungi</taxon>
        <taxon>Dikarya</taxon>
        <taxon>Ascomycota</taxon>
        <taxon>Pezizomycotina</taxon>
        <taxon>Sordariomycetes</taxon>
        <taxon>Hypocreomycetidae</taxon>
        <taxon>Hypocreales</taxon>
        <taxon>Nectriaceae</taxon>
        <taxon>Dactylonectria</taxon>
    </lineage>
</organism>
<dbReference type="Proteomes" id="UP000717696">
    <property type="component" value="Unassembled WGS sequence"/>
</dbReference>
<evidence type="ECO:0000259" key="1">
    <source>
        <dbReference type="Pfam" id="PF01979"/>
    </source>
</evidence>
<gene>
    <name evidence="3" type="ORF">B0J13DRAFT_461056</name>
    <name evidence="2" type="ORF">B0J13DRAFT_462899</name>
</gene>
<dbReference type="AlphaFoldDB" id="A0A9P9D5Y6"/>
<dbReference type="InterPro" id="IPR011059">
    <property type="entry name" value="Metal-dep_hydrolase_composite"/>
</dbReference>
<reference evidence="3" key="1">
    <citation type="journal article" date="2021" name="Nat. Commun.">
        <title>Genetic determinants of endophytism in the Arabidopsis root mycobiome.</title>
        <authorList>
            <person name="Mesny F."/>
            <person name="Miyauchi S."/>
            <person name="Thiergart T."/>
            <person name="Pickel B."/>
            <person name="Atanasova L."/>
            <person name="Karlsson M."/>
            <person name="Huettel B."/>
            <person name="Barry K.W."/>
            <person name="Haridas S."/>
            <person name="Chen C."/>
            <person name="Bauer D."/>
            <person name="Andreopoulos W."/>
            <person name="Pangilinan J."/>
            <person name="LaButti K."/>
            <person name="Riley R."/>
            <person name="Lipzen A."/>
            <person name="Clum A."/>
            <person name="Drula E."/>
            <person name="Henrissat B."/>
            <person name="Kohler A."/>
            <person name="Grigoriev I.V."/>
            <person name="Martin F.M."/>
            <person name="Hacquard S."/>
        </authorList>
    </citation>
    <scope>NUCLEOTIDE SEQUENCE</scope>
    <source>
        <strain evidence="3">MPI-CAGE-AT-0021</strain>
    </source>
</reference>
<dbReference type="PANTHER" id="PTHR43135">
    <property type="entry name" value="ALPHA-D-RIBOSE 1-METHYLPHOSPHONATE 5-TRIPHOSPHATE DIPHOSPHATASE"/>
    <property type="match status" value="1"/>
</dbReference>
<comment type="caution">
    <text evidence="3">The sequence shown here is derived from an EMBL/GenBank/DDBJ whole genome shotgun (WGS) entry which is preliminary data.</text>
</comment>
<sequence>MTLSRNPGPPYEDLICPWQQPPRKTYVFTNANLIDSAAGKVILDATVRISDGRIEEIHQGPTTLAIKNDVHQVDLQGKYLSPGLIDCHVHLAAVAGESTYEEMKALSPAQVLLRQPYACNAMLNRGFTSVRDCGGATVAMKQAIEQGLYPGPRLFIAGHALSQSGGHGDGRKQHDPHEYCGGSISTYHRIVDGVEQCLKFSREEFRQGADFIKIMGGGGVASPSDAIEHVQFTVDEVKAIVTVAKNVGSYVTAHAYTPEAILQAIRQGVRGIEHGNLIDEETVKEMVQRNTYLTPTLVTYATFAREEYAEKFLSKTSEAKNKEVLYSGLKALKLATDAGVKVCFGTDLLGPLQFAQTNEFSIRSKVISSVDIFKSATVTAAELLNRPDFLGQIKPGYAADLLVLDTNPLEDITSLDRPEEHLLAVVKDGRVVTSKIAGLE</sequence>
<dbReference type="Gene3D" id="3.20.20.140">
    <property type="entry name" value="Metal-dependent hydrolases"/>
    <property type="match status" value="1"/>
</dbReference>
<dbReference type="EMBL" id="JAGMUU010000048">
    <property type="protein sequence ID" value="KAH7113009.1"/>
    <property type="molecule type" value="Genomic_DNA"/>
</dbReference>
<keyword evidence="4" id="KW-1185">Reference proteome</keyword>
<evidence type="ECO:0000313" key="3">
    <source>
        <dbReference type="EMBL" id="KAH7113009.1"/>
    </source>
</evidence>
<dbReference type="InterPro" id="IPR006680">
    <property type="entry name" value="Amidohydro-rel"/>
</dbReference>
<dbReference type="InterPro" id="IPR032466">
    <property type="entry name" value="Metal_Hydrolase"/>
</dbReference>
<dbReference type="OrthoDB" id="5595695at2759"/>
<name>A0A9P9D5Y6_9HYPO</name>
<dbReference type="SUPFAM" id="SSF51338">
    <property type="entry name" value="Composite domain of metallo-dependent hydrolases"/>
    <property type="match status" value="1"/>
</dbReference>
<dbReference type="CDD" id="cd01299">
    <property type="entry name" value="Met_dep_hydrolase_A"/>
    <property type="match status" value="1"/>
</dbReference>
<evidence type="ECO:0000313" key="2">
    <source>
        <dbReference type="EMBL" id="KAH7109501.1"/>
    </source>
</evidence>
<dbReference type="EMBL" id="JAGMUU010000071">
    <property type="protein sequence ID" value="KAH7109501.1"/>
    <property type="molecule type" value="Genomic_DNA"/>
</dbReference>
<dbReference type="PANTHER" id="PTHR43135:SF3">
    <property type="entry name" value="ALPHA-D-RIBOSE 1-METHYLPHOSPHONATE 5-TRIPHOSPHATE DIPHOSPHATASE"/>
    <property type="match status" value="1"/>
</dbReference>